<evidence type="ECO:0000256" key="9">
    <source>
        <dbReference type="SAM" id="MobiDB-lite"/>
    </source>
</evidence>
<dbReference type="GO" id="GO:0004222">
    <property type="term" value="F:metalloendopeptidase activity"/>
    <property type="evidence" value="ECO:0007669"/>
    <property type="project" value="InterPro"/>
</dbReference>
<dbReference type="GO" id="GO:0006508">
    <property type="term" value="P:proteolysis"/>
    <property type="evidence" value="ECO:0007669"/>
    <property type="project" value="UniProtKB-KW"/>
</dbReference>
<feature type="active site" evidence="7">
    <location>
        <position position="237"/>
    </location>
</feature>
<dbReference type="GO" id="GO:0016020">
    <property type="term" value="C:membrane"/>
    <property type="evidence" value="ECO:0007669"/>
    <property type="project" value="InterPro"/>
</dbReference>
<keyword evidence="6 8" id="KW-0482">Metalloprotease</keyword>
<dbReference type="OrthoDB" id="527990at2759"/>
<comment type="caution">
    <text evidence="10">The sequence shown here is derived from an EMBL/GenBank/DDBJ whole genome shotgun (WGS) entry which is preliminary data.</text>
</comment>
<dbReference type="GO" id="GO:0007155">
    <property type="term" value="P:cell adhesion"/>
    <property type="evidence" value="ECO:0007669"/>
    <property type="project" value="InterPro"/>
</dbReference>
<evidence type="ECO:0000256" key="7">
    <source>
        <dbReference type="PIRSR" id="PIRSR601577-1"/>
    </source>
</evidence>
<dbReference type="Proteomes" id="UP000243579">
    <property type="component" value="Unassembled WGS sequence"/>
</dbReference>
<gene>
    <name evidence="10" type="ORF">ACHHYP_04392</name>
</gene>
<dbReference type="Pfam" id="PF01457">
    <property type="entry name" value="Peptidase_M8"/>
    <property type="match status" value="2"/>
</dbReference>
<keyword evidence="4" id="KW-0378">Hydrolase</keyword>
<evidence type="ECO:0000256" key="4">
    <source>
        <dbReference type="ARBA" id="ARBA00022801"/>
    </source>
</evidence>
<feature type="compositionally biased region" description="Low complexity" evidence="9">
    <location>
        <begin position="637"/>
        <end position="649"/>
    </location>
</feature>
<keyword evidence="3 8" id="KW-0479">Metal-binding</keyword>
<dbReference type="GO" id="GO:0046872">
    <property type="term" value="F:metal ion binding"/>
    <property type="evidence" value="ECO:0007669"/>
    <property type="project" value="UniProtKB-KW"/>
</dbReference>
<accession>A0A1V9Z1A9</accession>
<keyword evidence="11" id="KW-1185">Reference proteome</keyword>
<dbReference type="InterPro" id="IPR001577">
    <property type="entry name" value="Peptidase_M8"/>
</dbReference>
<evidence type="ECO:0000256" key="1">
    <source>
        <dbReference type="ARBA" id="ARBA00005860"/>
    </source>
</evidence>
<dbReference type="Gene3D" id="3.10.170.20">
    <property type="match status" value="1"/>
</dbReference>
<evidence type="ECO:0000313" key="10">
    <source>
        <dbReference type="EMBL" id="OQR91741.1"/>
    </source>
</evidence>
<dbReference type="SUPFAM" id="SSF55486">
    <property type="entry name" value="Metalloproteases ('zincins'), catalytic domain"/>
    <property type="match status" value="1"/>
</dbReference>
<keyword evidence="5 8" id="KW-0862">Zinc</keyword>
<organism evidence="10 11">
    <name type="scientific">Achlya hypogyna</name>
    <name type="common">Oomycete</name>
    <name type="synonym">Protoachlya hypogyna</name>
    <dbReference type="NCBI Taxonomy" id="1202772"/>
    <lineage>
        <taxon>Eukaryota</taxon>
        <taxon>Sar</taxon>
        <taxon>Stramenopiles</taxon>
        <taxon>Oomycota</taxon>
        <taxon>Saprolegniomycetes</taxon>
        <taxon>Saprolegniales</taxon>
        <taxon>Achlyaceae</taxon>
        <taxon>Achlya</taxon>
    </lineage>
</organism>
<feature type="binding site" evidence="8">
    <location>
        <position position="240"/>
    </location>
    <ligand>
        <name>Zn(2+)</name>
        <dbReference type="ChEBI" id="CHEBI:29105"/>
        <note>catalytic</note>
    </ligand>
</feature>
<feature type="region of interest" description="Disordered" evidence="9">
    <location>
        <begin position="569"/>
        <end position="662"/>
    </location>
</feature>
<dbReference type="PROSITE" id="PS51257">
    <property type="entry name" value="PROKAR_LIPOPROTEIN"/>
    <property type="match status" value="1"/>
</dbReference>
<comment type="cofactor">
    <cofactor evidence="8">
        <name>Zn(2+)</name>
        <dbReference type="ChEBI" id="CHEBI:29105"/>
    </cofactor>
    <text evidence="8">Binds 1 zinc ion per subunit.</text>
</comment>
<protein>
    <submittedName>
        <fullName evidence="10">Leishmanolysin-like peptidase</fullName>
    </submittedName>
</protein>
<evidence type="ECO:0000313" key="11">
    <source>
        <dbReference type="Proteomes" id="UP000243579"/>
    </source>
</evidence>
<feature type="compositionally biased region" description="Low complexity" evidence="9">
    <location>
        <begin position="569"/>
        <end position="591"/>
    </location>
</feature>
<feature type="binding site" evidence="8">
    <location>
        <position position="344"/>
    </location>
    <ligand>
        <name>Zn(2+)</name>
        <dbReference type="ChEBI" id="CHEBI:29105"/>
        <note>catalytic</note>
    </ligand>
</feature>
<dbReference type="EMBL" id="JNBR01000504">
    <property type="protein sequence ID" value="OQR91741.1"/>
    <property type="molecule type" value="Genomic_DNA"/>
</dbReference>
<evidence type="ECO:0000256" key="2">
    <source>
        <dbReference type="ARBA" id="ARBA00022670"/>
    </source>
</evidence>
<evidence type="ECO:0000256" key="5">
    <source>
        <dbReference type="ARBA" id="ARBA00022833"/>
    </source>
</evidence>
<sequence length="662" mass="69883">MRVSGAVLVAASTALGCVHDEVLSQVQHVTSPQGYARHHDRLVHSDRRLDGSVGADSATKSSFQPLRLATYFDNVTIGALSSANQIFLTQYLVPAAVAYWQRALSVVPVVGGLLATHTCTATSVTATCLAVTANQLCVDMPIPDAHFAPIMVCPPGGSCSVVSPNNTPINNADMLLYVRAATTTNCATNVLAYAATCQRDQFDRPIFGMINFCPGYINPSQRAGPIFNQQLTTAMHEMAHALGLSAASFPLMRQADGTPRTPRASGGLHGSTVPMAGVCNGATTPTVSTVFPSNNTIIYRTLRGRSVATVVTPAVVRFTQAYFNCSTVPGADLENNDPACLGSHWEERLFSPESMSPVINYNGNAFTALTLAFFEDSGWYQPNYSMAQPMYYGNNQGCAFTTDPRGRIARELWRRRRYRCGTMRMTVVGYTGGDCSFSINELTLTASSVPALGEVYGTQSKCAMTTLRQNNMKGLTVTNRYAGCYAMSCNMLTTPPTVRISVAQSATTSVTVSCTVKGQVLAVPGFTGTLVCPDPFIVCGLAVCTPPCADDTMCVNGVCISTTPSVTPVPTFTPAPTTTSLASSTAATSDPEPSTTIAPTGIPEPAPSGMTLESPTAAPTNELTNAPTTVSEPMPPSSTDVTTSPVSEPTPHPFQTTVSLPT</sequence>
<evidence type="ECO:0000256" key="6">
    <source>
        <dbReference type="ARBA" id="ARBA00023049"/>
    </source>
</evidence>
<comment type="similarity">
    <text evidence="1">Belongs to the peptidase M8 family.</text>
</comment>
<dbReference type="PANTHER" id="PTHR10942">
    <property type="entry name" value="LEISHMANOLYSIN-LIKE PEPTIDASE"/>
    <property type="match status" value="1"/>
</dbReference>
<evidence type="ECO:0000256" key="8">
    <source>
        <dbReference type="PIRSR" id="PIRSR601577-2"/>
    </source>
</evidence>
<dbReference type="FunFam" id="3.90.132.10:FF:000001">
    <property type="entry name" value="leishmanolysin-like peptidase isoform X2"/>
    <property type="match status" value="1"/>
</dbReference>
<dbReference type="PANTHER" id="PTHR10942:SF0">
    <property type="entry name" value="LEISHMANOLYSIN-LIKE PEPTIDASE"/>
    <property type="match status" value="1"/>
</dbReference>
<proteinExistence type="inferred from homology"/>
<dbReference type="Gene3D" id="3.90.132.10">
    <property type="entry name" value="Leishmanolysin , domain 2"/>
    <property type="match status" value="1"/>
</dbReference>
<feature type="compositionally biased region" description="Polar residues" evidence="9">
    <location>
        <begin position="611"/>
        <end position="631"/>
    </location>
</feature>
<dbReference type="STRING" id="1202772.A0A1V9Z1A9"/>
<reference evidence="10 11" key="1">
    <citation type="journal article" date="2014" name="Genome Biol. Evol.">
        <title>The secreted proteins of Achlya hypogyna and Thraustotheca clavata identify the ancestral oomycete secretome and reveal gene acquisitions by horizontal gene transfer.</title>
        <authorList>
            <person name="Misner I."/>
            <person name="Blouin N."/>
            <person name="Leonard G."/>
            <person name="Richards T.A."/>
            <person name="Lane C.E."/>
        </authorList>
    </citation>
    <scope>NUCLEOTIDE SEQUENCE [LARGE SCALE GENOMIC DNA]</scope>
    <source>
        <strain evidence="10 11">ATCC 48635</strain>
    </source>
</reference>
<keyword evidence="2" id="KW-0645">Protease</keyword>
<feature type="binding site" evidence="8">
    <location>
        <position position="236"/>
    </location>
    <ligand>
        <name>Zn(2+)</name>
        <dbReference type="ChEBI" id="CHEBI:29105"/>
        <note>catalytic</note>
    </ligand>
</feature>
<dbReference type="AlphaFoldDB" id="A0A1V9Z1A9"/>
<name>A0A1V9Z1A9_ACHHY</name>
<dbReference type="GO" id="GO:0005737">
    <property type="term" value="C:cytoplasm"/>
    <property type="evidence" value="ECO:0007669"/>
    <property type="project" value="TreeGrafter"/>
</dbReference>
<evidence type="ECO:0000256" key="3">
    <source>
        <dbReference type="ARBA" id="ARBA00022723"/>
    </source>
</evidence>